<feature type="transmembrane region" description="Helical" evidence="1">
    <location>
        <begin position="342"/>
        <end position="364"/>
    </location>
</feature>
<reference evidence="2" key="2">
    <citation type="submission" date="2023-01" db="EMBL/GenBank/DDBJ databases">
        <authorList>
            <person name="Sun Q."/>
            <person name="Evtushenko L."/>
        </authorList>
    </citation>
    <scope>NUCLEOTIDE SEQUENCE</scope>
    <source>
        <strain evidence="2">VKM B-2789</strain>
    </source>
</reference>
<name>A0A9W6JZQ1_9HYPH</name>
<accession>A0A9W6JZQ1</accession>
<evidence type="ECO:0000313" key="3">
    <source>
        <dbReference type="Proteomes" id="UP001143330"/>
    </source>
</evidence>
<dbReference type="AlphaFoldDB" id="A0A9W6JZQ1"/>
<dbReference type="RefSeq" id="WP_338078384.1">
    <property type="nucleotide sequence ID" value="NZ_BSFM01000012.1"/>
</dbReference>
<keyword evidence="3" id="KW-1185">Reference proteome</keyword>
<keyword evidence="1" id="KW-0472">Membrane</keyword>
<comment type="caution">
    <text evidence="2">The sequence shown here is derived from an EMBL/GenBank/DDBJ whole genome shotgun (WGS) entry which is preliminary data.</text>
</comment>
<keyword evidence="1" id="KW-0812">Transmembrane</keyword>
<evidence type="ECO:0000313" key="2">
    <source>
        <dbReference type="EMBL" id="GLK84293.1"/>
    </source>
</evidence>
<reference evidence="2" key="1">
    <citation type="journal article" date="2014" name="Int. J. Syst. Evol. Microbiol.">
        <title>Complete genome sequence of Corynebacterium casei LMG S-19264T (=DSM 44701T), isolated from a smear-ripened cheese.</title>
        <authorList>
            <consortium name="US DOE Joint Genome Institute (JGI-PGF)"/>
            <person name="Walter F."/>
            <person name="Albersmeier A."/>
            <person name="Kalinowski J."/>
            <person name="Ruckert C."/>
        </authorList>
    </citation>
    <scope>NUCLEOTIDE SEQUENCE</scope>
    <source>
        <strain evidence="2">VKM B-2789</strain>
    </source>
</reference>
<proteinExistence type="predicted"/>
<dbReference type="SUPFAM" id="SSF48452">
    <property type="entry name" value="TPR-like"/>
    <property type="match status" value="1"/>
</dbReference>
<evidence type="ECO:0000256" key="1">
    <source>
        <dbReference type="SAM" id="Phobius"/>
    </source>
</evidence>
<gene>
    <name evidence="2" type="ORF">GCM10017653_23630</name>
</gene>
<dbReference type="InterPro" id="IPR011990">
    <property type="entry name" value="TPR-like_helical_dom_sf"/>
</dbReference>
<dbReference type="Pfam" id="PF14559">
    <property type="entry name" value="TPR_19"/>
    <property type="match status" value="1"/>
</dbReference>
<organism evidence="2 3">
    <name type="scientific">Ancylobacter defluvii</name>
    <dbReference type="NCBI Taxonomy" id="1282440"/>
    <lineage>
        <taxon>Bacteria</taxon>
        <taxon>Pseudomonadati</taxon>
        <taxon>Pseudomonadota</taxon>
        <taxon>Alphaproteobacteria</taxon>
        <taxon>Hyphomicrobiales</taxon>
        <taxon>Xanthobacteraceae</taxon>
        <taxon>Ancylobacter</taxon>
    </lineage>
</organism>
<dbReference type="EMBL" id="BSFM01000012">
    <property type="protein sequence ID" value="GLK84293.1"/>
    <property type="molecule type" value="Genomic_DNA"/>
</dbReference>
<dbReference type="Gene3D" id="1.25.40.10">
    <property type="entry name" value="Tetratricopeptide repeat domain"/>
    <property type="match status" value="1"/>
</dbReference>
<sequence length="531" mass="56663">MSGVTLATPAEFRAAVQQCLDGNDLAGAHRLAREAAMAHPRDIDCQLQLGRLLDQSGRHGEAAAHYQALRTAFPNNAWVAARLATSLAKQGRGEEALALYHAAVAGAGLTEAQRTQIARQIAAPLRRNHAAAALLASRVAVTPDDAALLREAGSAAASTNNLTEAIGFLDRSAALQPLPAWAHAIRIDARQKLARRAGQWPPVDAGLEAALEAALAQPPLAATYVRFLNRLPLRREAWTRLYRQVRTAADPGTKDGFLLYEILLAALQADDRGFADEVAAALVSGSEWAERAAPLIEALHAASSAVWSRSRLEDDKAAELQIVRVPGAQATLLVFATLTGNFMMLPLAMLDALLAALPVNVVYLRDTMSYAPGLRGFRSFGPHLDDTLVRLRQEIATLGAPRLLTLGASASGLSAIRYGARLGAERAVTFGALTSLGPEFGHAAIRSGRLTMAAVTEAQTRFRDVASELAAAPTMRVEFHYGAEYKLDVDHAFRVKDLPGISIHPSAGVDHHYVVLSMIAAGTFTGAIWHD</sequence>
<evidence type="ECO:0008006" key="4">
    <source>
        <dbReference type="Google" id="ProtNLM"/>
    </source>
</evidence>
<dbReference type="Proteomes" id="UP001143330">
    <property type="component" value="Unassembled WGS sequence"/>
</dbReference>
<keyword evidence="1" id="KW-1133">Transmembrane helix</keyword>
<protein>
    <recommendedName>
        <fullName evidence="4">Tetratricopeptide repeat protein</fullName>
    </recommendedName>
</protein>